<comment type="similarity">
    <text evidence="4">Belongs to the RBR family. Ariadne subfamily.</text>
</comment>
<evidence type="ECO:0000256" key="8">
    <source>
        <dbReference type="ARBA" id="ARBA00022737"/>
    </source>
</evidence>
<dbReference type="GO" id="GO:0016567">
    <property type="term" value="P:protein ubiquitination"/>
    <property type="evidence" value="ECO:0007669"/>
    <property type="project" value="InterPro"/>
</dbReference>
<comment type="function">
    <text evidence="3">Might act as an E3 ubiquitin-protein ligase, or as part of E3 complex, which accepts ubiquitin from specific E2 ubiquitin-conjugating enzymes and then transfers it to substrates.</text>
</comment>
<feature type="domain" description="RING-type" evidence="15">
    <location>
        <begin position="22"/>
        <end position="234"/>
    </location>
</feature>
<evidence type="ECO:0000256" key="2">
    <source>
        <dbReference type="ARBA" id="ARBA00001947"/>
    </source>
</evidence>
<dbReference type="InterPro" id="IPR013083">
    <property type="entry name" value="Znf_RING/FYVE/PHD"/>
</dbReference>
<dbReference type="GO" id="GO:0061630">
    <property type="term" value="F:ubiquitin protein ligase activity"/>
    <property type="evidence" value="ECO:0007669"/>
    <property type="project" value="UniProtKB-EC"/>
</dbReference>
<evidence type="ECO:0000256" key="3">
    <source>
        <dbReference type="ARBA" id="ARBA00003976"/>
    </source>
</evidence>
<dbReference type="EMBL" id="JAMYWD010000011">
    <property type="protein sequence ID" value="KAJ4954416.1"/>
    <property type="molecule type" value="Genomic_DNA"/>
</dbReference>
<proteinExistence type="inferred from homology"/>
<dbReference type="OrthoDB" id="10009520at2759"/>
<keyword evidence="13" id="KW-0812">Transmembrane</keyword>
<keyword evidence="13" id="KW-1133">Transmembrane helix</keyword>
<comment type="cofactor">
    <cofactor evidence="2">
        <name>Zn(2+)</name>
        <dbReference type="ChEBI" id="CHEBI:29105"/>
    </cofactor>
</comment>
<dbReference type="InterPro" id="IPR031127">
    <property type="entry name" value="E3_UB_ligase_RBR"/>
</dbReference>
<keyword evidence="7" id="KW-0479">Metal-binding</keyword>
<protein>
    <recommendedName>
        <fullName evidence="5">RBR-type E3 ubiquitin transferase</fullName>
        <ecNumber evidence="5">2.3.2.31</ecNumber>
    </recommendedName>
</protein>
<organism evidence="16 17">
    <name type="scientific">Protea cynaroides</name>
    <dbReference type="NCBI Taxonomy" id="273540"/>
    <lineage>
        <taxon>Eukaryota</taxon>
        <taxon>Viridiplantae</taxon>
        <taxon>Streptophyta</taxon>
        <taxon>Embryophyta</taxon>
        <taxon>Tracheophyta</taxon>
        <taxon>Spermatophyta</taxon>
        <taxon>Magnoliopsida</taxon>
        <taxon>Proteales</taxon>
        <taxon>Proteaceae</taxon>
        <taxon>Protea</taxon>
    </lineage>
</organism>
<keyword evidence="9 12" id="KW-0863">Zinc-finger</keyword>
<keyword evidence="17" id="KW-1185">Reference proteome</keyword>
<dbReference type="PROSITE" id="PS00518">
    <property type="entry name" value="ZF_RING_1"/>
    <property type="match status" value="1"/>
</dbReference>
<accession>A0A9Q0GWL2</accession>
<dbReference type="Proteomes" id="UP001141806">
    <property type="component" value="Unassembled WGS sequence"/>
</dbReference>
<dbReference type="Gene3D" id="1.20.120.1750">
    <property type="match status" value="1"/>
</dbReference>
<keyword evidence="10" id="KW-0833">Ubl conjugation pathway</keyword>
<gene>
    <name evidence="16" type="ORF">NE237_011199</name>
</gene>
<evidence type="ECO:0000259" key="15">
    <source>
        <dbReference type="PROSITE" id="PS51873"/>
    </source>
</evidence>
<dbReference type="PROSITE" id="PS51873">
    <property type="entry name" value="TRIAD"/>
    <property type="match status" value="1"/>
</dbReference>
<dbReference type="SMART" id="SM00647">
    <property type="entry name" value="IBR"/>
    <property type="match status" value="2"/>
</dbReference>
<feature type="transmembrane region" description="Helical" evidence="13">
    <location>
        <begin position="232"/>
        <end position="253"/>
    </location>
</feature>
<dbReference type="InterPro" id="IPR044066">
    <property type="entry name" value="TRIAD_supradom"/>
</dbReference>
<keyword evidence="11" id="KW-0862">Zinc</keyword>
<dbReference type="FunFam" id="3.30.40.10:FF:000230">
    <property type="entry name" value="RBR-type E3 ubiquitin transferase"/>
    <property type="match status" value="1"/>
</dbReference>
<feature type="domain" description="RING-type" evidence="14">
    <location>
        <begin position="26"/>
        <end position="72"/>
    </location>
</feature>
<evidence type="ECO:0000256" key="10">
    <source>
        <dbReference type="ARBA" id="ARBA00022786"/>
    </source>
</evidence>
<keyword evidence="8" id="KW-0677">Repeat</keyword>
<evidence type="ECO:0000256" key="9">
    <source>
        <dbReference type="ARBA" id="ARBA00022771"/>
    </source>
</evidence>
<dbReference type="Pfam" id="PF01485">
    <property type="entry name" value="IBR"/>
    <property type="match status" value="1"/>
</dbReference>
<evidence type="ECO:0000256" key="7">
    <source>
        <dbReference type="ARBA" id="ARBA00022723"/>
    </source>
</evidence>
<comment type="caution">
    <text evidence="16">The sequence shown here is derived from an EMBL/GenBank/DDBJ whole genome shotgun (WGS) entry which is preliminary data.</text>
</comment>
<evidence type="ECO:0000256" key="11">
    <source>
        <dbReference type="ARBA" id="ARBA00022833"/>
    </source>
</evidence>
<evidence type="ECO:0000313" key="16">
    <source>
        <dbReference type="EMBL" id="KAJ4954416.1"/>
    </source>
</evidence>
<dbReference type="PROSITE" id="PS50089">
    <property type="entry name" value="ZF_RING_2"/>
    <property type="match status" value="1"/>
</dbReference>
<dbReference type="InterPro" id="IPR017907">
    <property type="entry name" value="Znf_RING_CS"/>
</dbReference>
<evidence type="ECO:0000256" key="12">
    <source>
        <dbReference type="PROSITE-ProRule" id="PRU00175"/>
    </source>
</evidence>
<dbReference type="PANTHER" id="PTHR11685">
    <property type="entry name" value="RBR FAMILY RING FINGER AND IBR DOMAIN-CONTAINING"/>
    <property type="match status" value="1"/>
</dbReference>
<evidence type="ECO:0000256" key="4">
    <source>
        <dbReference type="ARBA" id="ARBA00005884"/>
    </source>
</evidence>
<dbReference type="SUPFAM" id="SSF57850">
    <property type="entry name" value="RING/U-box"/>
    <property type="match status" value="3"/>
</dbReference>
<evidence type="ECO:0000313" key="17">
    <source>
        <dbReference type="Proteomes" id="UP001141806"/>
    </source>
</evidence>
<keyword evidence="13" id="KW-0472">Membrane</keyword>
<evidence type="ECO:0000256" key="1">
    <source>
        <dbReference type="ARBA" id="ARBA00001798"/>
    </source>
</evidence>
<evidence type="ECO:0000256" key="13">
    <source>
        <dbReference type="SAM" id="Phobius"/>
    </source>
</evidence>
<dbReference type="InterPro" id="IPR002867">
    <property type="entry name" value="IBR_dom"/>
</dbReference>
<comment type="catalytic activity">
    <reaction evidence="1">
        <text>[E2 ubiquitin-conjugating enzyme]-S-ubiquitinyl-L-cysteine + [acceptor protein]-L-lysine = [E2 ubiquitin-conjugating enzyme]-L-cysteine + [acceptor protein]-N(6)-ubiquitinyl-L-lysine.</text>
        <dbReference type="EC" id="2.3.2.31"/>
    </reaction>
</comment>
<name>A0A9Q0GWL2_9MAGN</name>
<evidence type="ECO:0000259" key="14">
    <source>
        <dbReference type="PROSITE" id="PS50089"/>
    </source>
</evidence>
<dbReference type="InterPro" id="IPR001841">
    <property type="entry name" value="Znf_RING"/>
</dbReference>
<evidence type="ECO:0000256" key="5">
    <source>
        <dbReference type="ARBA" id="ARBA00012251"/>
    </source>
</evidence>
<keyword evidence="6" id="KW-0808">Transferase</keyword>
<dbReference type="EC" id="2.3.2.31" evidence="5"/>
<reference evidence="16" key="1">
    <citation type="journal article" date="2023" name="Plant J.">
        <title>The genome of the king protea, Protea cynaroides.</title>
        <authorList>
            <person name="Chang J."/>
            <person name="Duong T.A."/>
            <person name="Schoeman C."/>
            <person name="Ma X."/>
            <person name="Roodt D."/>
            <person name="Barker N."/>
            <person name="Li Z."/>
            <person name="Van de Peer Y."/>
            <person name="Mizrachi E."/>
        </authorList>
    </citation>
    <scope>NUCLEOTIDE SEQUENCE</scope>
    <source>
        <tissue evidence="16">Young leaves</tissue>
    </source>
</reference>
<dbReference type="Gene3D" id="3.30.40.10">
    <property type="entry name" value="Zinc/RING finger domain, C3HC4 (zinc finger)"/>
    <property type="match status" value="1"/>
</dbReference>
<sequence length="264" mass="30140">MGNTQQSMRAPSQNSKEKEEDPSFTCEICIEPLPHKMKFKNKNICAHPFCLDCIAKYIEVKVEDHITEVKCPGLNCKKLLDPLSCRPILSPQLFEKWCDVLCDSAVQKFDRVYCPFTDCSTLILNECKDNIRKTKCPNCKKFFCFNCKCPWHAGVQCGENVEVRDGNDILFAKLVERKKWTRCPSCNYCVELLTGCLNVKCRCGTSFCHGCGRKRSNYLCWCKRSLGNGHNLLVITVLIIPLVLGLILLTVLTRSIENKLSHRM</sequence>
<evidence type="ECO:0000256" key="6">
    <source>
        <dbReference type="ARBA" id="ARBA00022679"/>
    </source>
</evidence>
<dbReference type="AlphaFoldDB" id="A0A9Q0GWL2"/>
<dbReference type="GO" id="GO:0008270">
    <property type="term" value="F:zinc ion binding"/>
    <property type="evidence" value="ECO:0007669"/>
    <property type="project" value="UniProtKB-KW"/>
</dbReference>